<dbReference type="PANTHER" id="PTHR33083:SF116">
    <property type="entry name" value="OS04G0413900 PROTEIN"/>
    <property type="match status" value="1"/>
</dbReference>
<dbReference type="Pfam" id="PF04520">
    <property type="entry name" value="Senescence_reg"/>
    <property type="match status" value="1"/>
</dbReference>
<feature type="region of interest" description="Disordered" evidence="2">
    <location>
        <begin position="48"/>
        <end position="70"/>
    </location>
</feature>
<dbReference type="GO" id="GO:0010150">
    <property type="term" value="P:leaf senescence"/>
    <property type="evidence" value="ECO:0007669"/>
    <property type="project" value="UniProtKB-ARBA"/>
</dbReference>
<evidence type="ECO:0000313" key="3">
    <source>
        <dbReference type="EMBL" id="KAF5750534.1"/>
    </source>
</evidence>
<evidence type="ECO:0000256" key="2">
    <source>
        <dbReference type="SAM" id="MobiDB-lite"/>
    </source>
</evidence>
<name>A0A7J7DWJ9_TRIWF</name>
<evidence type="ECO:0008006" key="5">
    <source>
        <dbReference type="Google" id="ProtNLM"/>
    </source>
</evidence>
<evidence type="ECO:0000313" key="4">
    <source>
        <dbReference type="Proteomes" id="UP000593562"/>
    </source>
</evidence>
<proteinExistence type="inferred from homology"/>
<organism evidence="3 4">
    <name type="scientific">Tripterygium wilfordii</name>
    <name type="common">Thunder God vine</name>
    <dbReference type="NCBI Taxonomy" id="458696"/>
    <lineage>
        <taxon>Eukaryota</taxon>
        <taxon>Viridiplantae</taxon>
        <taxon>Streptophyta</taxon>
        <taxon>Embryophyta</taxon>
        <taxon>Tracheophyta</taxon>
        <taxon>Spermatophyta</taxon>
        <taxon>Magnoliopsida</taxon>
        <taxon>eudicotyledons</taxon>
        <taxon>Gunneridae</taxon>
        <taxon>Pentapetalae</taxon>
        <taxon>rosids</taxon>
        <taxon>fabids</taxon>
        <taxon>Celastrales</taxon>
        <taxon>Celastraceae</taxon>
        <taxon>Tripterygium</taxon>
    </lineage>
</organism>
<feature type="compositionally biased region" description="Basic residues" evidence="2">
    <location>
        <begin position="1"/>
        <end position="10"/>
    </location>
</feature>
<dbReference type="AlphaFoldDB" id="A0A7J7DWJ9"/>
<dbReference type="PANTHER" id="PTHR33083">
    <property type="entry name" value="EXPRESSED PROTEIN"/>
    <property type="match status" value="1"/>
</dbReference>
<gene>
    <name evidence="3" type="ORF">HS088_TW03G00872</name>
</gene>
<dbReference type="Proteomes" id="UP000593562">
    <property type="component" value="Unassembled WGS sequence"/>
</dbReference>
<sequence length="217" mass="23951">MDSATRHRRSTSSDRFLFLPSYNSPTPADAAASAVGDELNEDDILWKGDFTAPNENNHNSTTSTTFNNHVHRSLPGFRNNSGILAALPGPDHGSVLYRKPSIPSSSSKGIPSMRRPPAPGDRELIQSLPSRNFKQSAPMQVPLLSIAMAKRMNSKFIEDDDVEGDEEMLPPHEIVARASGRELQTTFSVLEGVGRTLKGRDLRQVRNAVWRRTGFLD</sequence>
<feature type="compositionally biased region" description="Low complexity" evidence="2">
    <location>
        <begin position="54"/>
        <end position="68"/>
    </location>
</feature>
<keyword evidence="4" id="KW-1185">Reference proteome</keyword>
<evidence type="ECO:0000256" key="1">
    <source>
        <dbReference type="ARBA" id="ARBA00034773"/>
    </source>
</evidence>
<accession>A0A7J7DWJ9</accession>
<dbReference type="OrthoDB" id="684536at2759"/>
<dbReference type="InParanoid" id="A0A7J7DWJ9"/>
<dbReference type="EMBL" id="JAAARO010000003">
    <property type="protein sequence ID" value="KAF5750534.1"/>
    <property type="molecule type" value="Genomic_DNA"/>
</dbReference>
<comment type="similarity">
    <text evidence="1">Belongs to the senescence regulator S40 family.</text>
</comment>
<reference evidence="3 4" key="1">
    <citation type="journal article" date="2020" name="Nat. Commun.">
        <title>Genome of Tripterygium wilfordii and identification of cytochrome P450 involved in triptolide biosynthesis.</title>
        <authorList>
            <person name="Tu L."/>
            <person name="Su P."/>
            <person name="Zhang Z."/>
            <person name="Gao L."/>
            <person name="Wang J."/>
            <person name="Hu T."/>
            <person name="Zhou J."/>
            <person name="Zhang Y."/>
            <person name="Zhao Y."/>
            <person name="Liu Y."/>
            <person name="Song Y."/>
            <person name="Tong Y."/>
            <person name="Lu Y."/>
            <person name="Yang J."/>
            <person name="Xu C."/>
            <person name="Jia M."/>
            <person name="Peters R.J."/>
            <person name="Huang L."/>
            <person name="Gao W."/>
        </authorList>
    </citation>
    <scope>NUCLEOTIDE SEQUENCE [LARGE SCALE GENOMIC DNA]</scope>
    <source>
        <strain evidence="4">cv. XIE 37</strain>
        <tissue evidence="3">Leaf</tissue>
    </source>
</reference>
<dbReference type="InterPro" id="IPR007608">
    <property type="entry name" value="Senescence_reg_S40"/>
</dbReference>
<protein>
    <recommendedName>
        <fullName evidence="5">Senescence regulator</fullName>
    </recommendedName>
</protein>
<comment type="caution">
    <text evidence="3">The sequence shown here is derived from an EMBL/GenBank/DDBJ whole genome shotgun (WGS) entry which is preliminary data.</text>
</comment>
<feature type="region of interest" description="Disordered" evidence="2">
    <location>
        <begin position="1"/>
        <end position="36"/>
    </location>
</feature>